<protein>
    <submittedName>
        <fullName evidence="1">Uncharacterized protein</fullName>
    </submittedName>
</protein>
<name>A0A179I5T4_CORDF</name>
<feature type="non-terminal residue" evidence="1">
    <location>
        <position position="1"/>
    </location>
</feature>
<dbReference type="Proteomes" id="UP000243081">
    <property type="component" value="Unassembled WGS sequence"/>
</dbReference>
<evidence type="ECO:0000313" key="2">
    <source>
        <dbReference type="Proteomes" id="UP000243081"/>
    </source>
</evidence>
<dbReference type="AlphaFoldDB" id="A0A179I5T4"/>
<comment type="caution">
    <text evidence="1">The sequence shown here is derived from an EMBL/GenBank/DDBJ whole genome shotgun (WGS) entry which is preliminary data.</text>
</comment>
<accession>A0A179I5T4</accession>
<evidence type="ECO:0000313" key="1">
    <source>
        <dbReference type="EMBL" id="OAQ97088.1"/>
    </source>
</evidence>
<reference evidence="1 2" key="1">
    <citation type="submission" date="2016-03" db="EMBL/GenBank/DDBJ databases">
        <title>Fine-scale spatial genetic structure of a fungal parasite of coffee scale insects.</title>
        <authorList>
            <person name="Jackson D."/>
            <person name="Zemenick K.A."/>
            <person name="Malloure B."/>
            <person name="Quandt C.A."/>
            <person name="James T.Y."/>
        </authorList>
    </citation>
    <scope>NUCLEOTIDE SEQUENCE [LARGE SCALE GENOMIC DNA]</scope>
    <source>
        <strain evidence="1 2">UM487</strain>
    </source>
</reference>
<organism evidence="1 2">
    <name type="scientific">Cordyceps confragosa</name>
    <name type="common">Lecanicillium lecanii</name>
    <dbReference type="NCBI Taxonomy" id="2714763"/>
    <lineage>
        <taxon>Eukaryota</taxon>
        <taxon>Fungi</taxon>
        <taxon>Dikarya</taxon>
        <taxon>Ascomycota</taxon>
        <taxon>Pezizomycotina</taxon>
        <taxon>Sordariomycetes</taxon>
        <taxon>Hypocreomycetidae</taxon>
        <taxon>Hypocreales</taxon>
        <taxon>Cordycipitaceae</taxon>
        <taxon>Akanthomyces</taxon>
    </lineage>
</organism>
<proteinExistence type="predicted"/>
<dbReference type="EMBL" id="LUKN01003676">
    <property type="protein sequence ID" value="OAQ97088.1"/>
    <property type="molecule type" value="Genomic_DNA"/>
</dbReference>
<gene>
    <name evidence="1" type="ORF">LLEC1_07787</name>
</gene>
<keyword evidence="2" id="KW-1185">Reference proteome</keyword>
<sequence>VQPVVDEGALGELAGLGVAYAGGGAGCGAVGDGAEDGLDGGGAAVDMQLQNVLTRHGGRGREVENERFRVEHDGRCVAAGLWMKQRANSGIAWLWDCFGRAQTFVYLKGVRRHV</sequence>